<dbReference type="EMBL" id="ABYU02000010">
    <property type="protein sequence ID" value="EEX22900.1"/>
    <property type="molecule type" value="Genomic_DNA"/>
</dbReference>
<proteinExistence type="predicted"/>
<gene>
    <name evidence="1" type="ORF">BLAHAN_04516</name>
</gene>
<dbReference type="AlphaFoldDB" id="C9L566"/>
<comment type="caution">
    <text evidence="1">The sequence shown here is derived from an EMBL/GenBank/DDBJ whole genome shotgun (WGS) entry which is preliminary data.</text>
</comment>
<keyword evidence="2" id="KW-1185">Reference proteome</keyword>
<reference evidence="1" key="1">
    <citation type="submission" date="2009-09" db="EMBL/GenBank/DDBJ databases">
        <authorList>
            <person name="Weinstock G."/>
            <person name="Sodergren E."/>
            <person name="Clifton S."/>
            <person name="Fulton L."/>
            <person name="Fulton B."/>
            <person name="Courtney L."/>
            <person name="Fronick C."/>
            <person name="Harrison M."/>
            <person name="Strong C."/>
            <person name="Farmer C."/>
            <person name="Delahaunty K."/>
            <person name="Markovic C."/>
            <person name="Hall O."/>
            <person name="Minx P."/>
            <person name="Tomlinson C."/>
            <person name="Mitreva M."/>
            <person name="Nelson J."/>
            <person name="Hou S."/>
            <person name="Wollam A."/>
            <person name="Pepin K.H."/>
            <person name="Johnson M."/>
            <person name="Bhonagiri V."/>
            <person name="Nash W.E."/>
            <person name="Warren W."/>
            <person name="Chinwalla A."/>
            <person name="Mardis E.R."/>
            <person name="Wilson R.K."/>
        </authorList>
    </citation>
    <scope>NUCLEOTIDE SEQUENCE [LARGE SCALE GENOMIC DNA]</scope>
    <source>
        <strain evidence="1">DSM 20583</strain>
    </source>
</reference>
<sequence>MKTSLAPNYDTCGSLWENGNFLRYYTIKIINNPIRQNLL</sequence>
<dbReference type="HOGENOM" id="CLU_3305543_0_0_9"/>
<accession>C9L566</accession>
<name>C9L566_BLAHA</name>
<organism evidence="1 2">
    <name type="scientific">Blautia hansenii DSM 20583</name>
    <dbReference type="NCBI Taxonomy" id="537007"/>
    <lineage>
        <taxon>Bacteria</taxon>
        <taxon>Bacillati</taxon>
        <taxon>Bacillota</taxon>
        <taxon>Clostridia</taxon>
        <taxon>Lachnospirales</taxon>
        <taxon>Lachnospiraceae</taxon>
        <taxon>Blautia</taxon>
    </lineage>
</organism>
<protein>
    <submittedName>
        <fullName evidence="1">Uncharacterized protein</fullName>
    </submittedName>
</protein>
<dbReference type="Proteomes" id="UP000003755">
    <property type="component" value="Unassembled WGS sequence"/>
</dbReference>
<evidence type="ECO:0000313" key="2">
    <source>
        <dbReference type="Proteomes" id="UP000003755"/>
    </source>
</evidence>
<dbReference type="STRING" id="537007.BLAHAN_04516"/>
<evidence type="ECO:0000313" key="1">
    <source>
        <dbReference type="EMBL" id="EEX22900.1"/>
    </source>
</evidence>